<dbReference type="PANTHER" id="PTHR10000:SF25">
    <property type="entry name" value="PHOSPHATASE YKRA-RELATED"/>
    <property type="match status" value="1"/>
</dbReference>
<evidence type="ECO:0000313" key="2">
    <source>
        <dbReference type="Proteomes" id="UP000290567"/>
    </source>
</evidence>
<dbReference type="Gene3D" id="3.40.50.1000">
    <property type="entry name" value="HAD superfamily/HAD-like"/>
    <property type="match status" value="1"/>
</dbReference>
<dbReference type="SFLD" id="SFLDG01140">
    <property type="entry name" value="C2.B:_Phosphomannomutase_and_P"/>
    <property type="match status" value="1"/>
</dbReference>
<accession>A0A4P5PHX4</accession>
<dbReference type="GO" id="GO:0016791">
    <property type="term" value="F:phosphatase activity"/>
    <property type="evidence" value="ECO:0007669"/>
    <property type="project" value="TreeGrafter"/>
</dbReference>
<dbReference type="SFLD" id="SFLDS00003">
    <property type="entry name" value="Haloacid_Dehalogenase"/>
    <property type="match status" value="1"/>
</dbReference>
<dbReference type="Proteomes" id="UP000290567">
    <property type="component" value="Unassembled WGS sequence"/>
</dbReference>
<dbReference type="RefSeq" id="WP_146623648.1">
    <property type="nucleotide sequence ID" value="NZ_BJCC01000028.1"/>
</dbReference>
<keyword evidence="2" id="KW-1185">Reference proteome</keyword>
<dbReference type="InterPro" id="IPR023214">
    <property type="entry name" value="HAD_sf"/>
</dbReference>
<reference evidence="2" key="1">
    <citation type="submission" date="2019-02" db="EMBL/GenBank/DDBJ databases">
        <title>Draft genome sequence of Enterococcus sp. Gos25-1.</title>
        <authorList>
            <person name="Tanaka N."/>
            <person name="Shiwa Y."/>
            <person name="Fujita N."/>
        </authorList>
    </citation>
    <scope>NUCLEOTIDE SEQUENCE [LARGE SCALE GENOMIC DNA]</scope>
    <source>
        <strain evidence="2">Gos25-1</strain>
    </source>
</reference>
<dbReference type="InterPro" id="IPR006379">
    <property type="entry name" value="HAD-SF_hydro_IIB"/>
</dbReference>
<dbReference type="AlphaFoldDB" id="A0A4P5PHX4"/>
<dbReference type="NCBIfam" id="TIGR01484">
    <property type="entry name" value="HAD-SF-IIB"/>
    <property type="match status" value="1"/>
</dbReference>
<dbReference type="SUPFAM" id="SSF56784">
    <property type="entry name" value="HAD-like"/>
    <property type="match status" value="1"/>
</dbReference>
<gene>
    <name evidence="1" type="ORF">NRIC_31430</name>
</gene>
<organism evidence="1 2">
    <name type="scientific">Enterococcus florum</name>
    <dbReference type="NCBI Taxonomy" id="2480627"/>
    <lineage>
        <taxon>Bacteria</taxon>
        <taxon>Bacillati</taxon>
        <taxon>Bacillota</taxon>
        <taxon>Bacilli</taxon>
        <taxon>Lactobacillales</taxon>
        <taxon>Enterococcaceae</taxon>
        <taxon>Enterococcus</taxon>
    </lineage>
</organism>
<dbReference type="GO" id="GO:0000287">
    <property type="term" value="F:magnesium ion binding"/>
    <property type="evidence" value="ECO:0007669"/>
    <property type="project" value="TreeGrafter"/>
</dbReference>
<dbReference type="GO" id="GO:0005829">
    <property type="term" value="C:cytosol"/>
    <property type="evidence" value="ECO:0007669"/>
    <property type="project" value="TreeGrafter"/>
</dbReference>
<dbReference type="InterPro" id="IPR036412">
    <property type="entry name" value="HAD-like_sf"/>
</dbReference>
<dbReference type="Gene3D" id="3.30.1240.10">
    <property type="match status" value="1"/>
</dbReference>
<protein>
    <submittedName>
        <fullName evidence="1">Phosphatase</fullName>
    </submittedName>
</protein>
<dbReference type="Pfam" id="PF08282">
    <property type="entry name" value="Hydrolase_3"/>
    <property type="match status" value="2"/>
</dbReference>
<dbReference type="EMBL" id="BJCC01000028">
    <property type="protein sequence ID" value="GCF95252.1"/>
    <property type="molecule type" value="Genomic_DNA"/>
</dbReference>
<proteinExistence type="predicted"/>
<sequence length="251" mass="27992">MRNYKIAFFDIDGTLADNELPREWGIYRRIPQSAREAVKKLGENGIITVIASGRHMKFITDFSHKLGVTSLISSNGAYVTHEDHVLAKHPMSDQLVERLVQQLVEKEITFLFETSEKVQLADEVDHQKFIVEHSNQILQLICRVSDSKHIDVKEPEVIAEKVAPIAANIHMGHVSKATGVKEMLQLLNISPEEAVAFGDEENDLTMFEVVGMPVAMGNATKLVKDKAKHVTDCAGEDGIWKACVHLGLIED</sequence>
<evidence type="ECO:0000313" key="1">
    <source>
        <dbReference type="EMBL" id="GCF95252.1"/>
    </source>
</evidence>
<dbReference type="OrthoDB" id="9810101at2"/>
<comment type="caution">
    <text evidence="1">The sequence shown here is derived from an EMBL/GenBank/DDBJ whole genome shotgun (WGS) entry which is preliminary data.</text>
</comment>
<name>A0A4P5PHX4_9ENTE</name>
<dbReference type="PANTHER" id="PTHR10000">
    <property type="entry name" value="PHOSPHOSERINE PHOSPHATASE"/>
    <property type="match status" value="1"/>
</dbReference>